<dbReference type="Proteomes" id="UP001054902">
    <property type="component" value="Unassembled WGS sequence"/>
</dbReference>
<keyword evidence="8" id="KW-1185">Reference proteome</keyword>
<evidence type="ECO:0000313" key="8">
    <source>
        <dbReference type="Proteomes" id="UP001054902"/>
    </source>
</evidence>
<dbReference type="Gene3D" id="3.90.1490.10">
    <property type="entry name" value="putative n-type atp pyrophosphatase, domain 2"/>
    <property type="match status" value="1"/>
</dbReference>
<evidence type="ECO:0000259" key="6">
    <source>
        <dbReference type="Pfam" id="PF01902"/>
    </source>
</evidence>
<dbReference type="Pfam" id="PF01902">
    <property type="entry name" value="Diphthami_syn_2"/>
    <property type="match status" value="1"/>
</dbReference>
<dbReference type="GO" id="GO:0017178">
    <property type="term" value="F:diphthine-ammonia ligase activity"/>
    <property type="evidence" value="ECO:0007669"/>
    <property type="project" value="UniProtKB-EC"/>
</dbReference>
<dbReference type="EC" id="6.3.1.14" evidence="1"/>
<reference evidence="7 8" key="1">
    <citation type="journal article" date="2021" name="Sci. Rep.">
        <title>The genome of the diatom Chaetoceros tenuissimus carries an ancient integrated fragment of an extant virus.</title>
        <authorList>
            <person name="Hongo Y."/>
            <person name="Kimura K."/>
            <person name="Takaki Y."/>
            <person name="Yoshida Y."/>
            <person name="Baba S."/>
            <person name="Kobayashi G."/>
            <person name="Nagasaki K."/>
            <person name="Hano T."/>
            <person name="Tomaru Y."/>
        </authorList>
    </citation>
    <scope>NUCLEOTIDE SEQUENCE [LARGE SCALE GENOMIC DNA]</scope>
    <source>
        <strain evidence="7 8">NIES-3715</strain>
    </source>
</reference>
<evidence type="ECO:0000256" key="2">
    <source>
        <dbReference type="ARBA" id="ARBA00018426"/>
    </source>
</evidence>
<dbReference type="InterPro" id="IPR002761">
    <property type="entry name" value="Diphthami_syn_dom"/>
</dbReference>
<dbReference type="CDD" id="cd01994">
    <property type="entry name" value="AANH_PF0828-like"/>
    <property type="match status" value="1"/>
</dbReference>
<name>A0AAD3CWE5_9STRA</name>
<evidence type="ECO:0000256" key="4">
    <source>
        <dbReference type="ARBA" id="ARBA00031552"/>
    </source>
</evidence>
<dbReference type="InterPro" id="IPR014729">
    <property type="entry name" value="Rossmann-like_a/b/a_fold"/>
</dbReference>
<dbReference type="Pfam" id="PF01042">
    <property type="entry name" value="Ribonuc_L-PSP"/>
    <property type="match status" value="1"/>
</dbReference>
<feature type="domain" description="Diphthamide synthase" evidence="6">
    <location>
        <begin position="1"/>
        <end position="249"/>
    </location>
</feature>
<evidence type="ECO:0000256" key="5">
    <source>
        <dbReference type="ARBA" id="ARBA00048108"/>
    </source>
</evidence>
<dbReference type="PANTHER" id="PTHR12196">
    <property type="entry name" value="DOMAIN OF UNKNOWN FUNCTION 71 DUF71 -CONTAINING PROTEIN"/>
    <property type="match status" value="1"/>
</dbReference>
<dbReference type="PANTHER" id="PTHR12196:SF2">
    <property type="entry name" value="DIPHTHINE--AMMONIA LIGASE"/>
    <property type="match status" value="1"/>
</dbReference>
<dbReference type="SUPFAM" id="SSF55298">
    <property type="entry name" value="YjgF-like"/>
    <property type="match status" value="2"/>
</dbReference>
<accession>A0AAD3CWE5</accession>
<organism evidence="7 8">
    <name type="scientific">Chaetoceros tenuissimus</name>
    <dbReference type="NCBI Taxonomy" id="426638"/>
    <lineage>
        <taxon>Eukaryota</taxon>
        <taxon>Sar</taxon>
        <taxon>Stramenopiles</taxon>
        <taxon>Ochrophyta</taxon>
        <taxon>Bacillariophyta</taxon>
        <taxon>Coscinodiscophyceae</taxon>
        <taxon>Chaetocerotophycidae</taxon>
        <taxon>Chaetocerotales</taxon>
        <taxon>Chaetocerotaceae</taxon>
        <taxon>Chaetoceros</taxon>
    </lineage>
</organism>
<evidence type="ECO:0000313" key="7">
    <source>
        <dbReference type="EMBL" id="GFH52185.1"/>
    </source>
</evidence>
<dbReference type="InterPro" id="IPR006175">
    <property type="entry name" value="YjgF/YER057c/UK114"/>
</dbReference>
<dbReference type="InterPro" id="IPR030662">
    <property type="entry name" value="DPH6/MJ0570"/>
</dbReference>
<protein>
    <recommendedName>
        <fullName evidence="2">Diphthine--ammonia ligase</fullName>
        <ecNumber evidence="1">6.3.1.14</ecNumber>
    </recommendedName>
    <alternativeName>
        <fullName evidence="3">Diphthamide synthase</fullName>
    </alternativeName>
    <alternativeName>
        <fullName evidence="4">Diphthamide synthetase</fullName>
    </alternativeName>
</protein>
<dbReference type="AlphaFoldDB" id="A0AAD3CWE5"/>
<dbReference type="FunFam" id="3.40.50.620:FF:000145">
    <property type="entry name" value="ATP-binding domain containing protein"/>
    <property type="match status" value="1"/>
</dbReference>
<dbReference type="InterPro" id="IPR035959">
    <property type="entry name" value="RutC-like_sf"/>
</dbReference>
<dbReference type="GO" id="GO:0017183">
    <property type="term" value="P:protein histidyl modification to diphthamide"/>
    <property type="evidence" value="ECO:0007669"/>
    <property type="project" value="TreeGrafter"/>
</dbReference>
<dbReference type="SUPFAM" id="SSF52402">
    <property type="entry name" value="Adenine nucleotide alpha hydrolases-like"/>
    <property type="match status" value="1"/>
</dbReference>
<dbReference type="NCBIfam" id="TIGR00290">
    <property type="entry name" value="MJ0570_dom"/>
    <property type="match status" value="1"/>
</dbReference>
<gene>
    <name evidence="7" type="ORF">CTEN210_08661</name>
</gene>
<evidence type="ECO:0000256" key="3">
    <source>
        <dbReference type="ARBA" id="ARBA00029814"/>
    </source>
</evidence>
<evidence type="ECO:0000256" key="1">
    <source>
        <dbReference type="ARBA" id="ARBA00012089"/>
    </source>
</evidence>
<sequence length="864" mass="95904">MKFVALVSGGKDSFYSIQECVRNGHELVACAHLSPRKQNDEEDEESYMYQTAASECIPTLVEECLGVPLVLRECVGRSKNTSLVYDHDIEQSEEIEDEVEDLYELLLDVKRKFPEVKGISSGAILSTYQRTRIESVCGRLGLTSLGYLWRIGQQQTILECMLKDGIDAVLVKVTSPPGLMPRKHLNKSLGSLYYGGVFTRLKEKFDFHVCGEGGEYETLVLDCTLFKKRLVLTDTEIVEGFDGVGILKVIKCEAVVKDDGEIWSKEGPKLPQRIRETHDESEIEMMYNEILTDDGEIVDEKEMVPIEFKYLPQVKVMQGGLSSISEIVSQYIPKESDVTPSDDVEADLAVLEAKNIFQILRKTLETIQWTDEVQVGCAATPKDVVFVHLYLSNISHFAKINKYYSEFFGSILPPSRSCVSVGKIGARRVMMDCMVQRGSGEYMRILPDANVDKITCLSKVNSKFIVEHKKNPHHKLRENLHVQSISHYAPICVGPYSQANTLRSSLHFLAGQIGLNPGSMTLVDGGWSKQLLQSWRNAASVLDSLDGSSLEHIIGCVIYIGSDIFNQNIFQQCEELCEKAISCNGGITAGLVDEIQSGQGNEDYGGFEDYETYKAVMADQNIDVEQESTKSSPEISPYLMVAIPQMPVGAKSEVELICATRKAFGCLEMKKSLSWECCPPKFSASYVNNAKINWDSGYDGLQYENRETFLGQNDLVSVESTVRSIGNGCAAVALSSATSTSNGKSFLLHTDSILLEMLDSLVSLLEGSTGLGKFDTLNLKLFYIGEEGDDGSFLRSNLNAAVGCVWNSKPYSRKRHQMPAVSLVPVTAMKMCPCNSSGEQVLSMQLIATDLVHMESEMWIHHRA</sequence>
<dbReference type="Gene3D" id="3.30.1330.40">
    <property type="entry name" value="RutC-like"/>
    <property type="match status" value="2"/>
</dbReference>
<comment type="caution">
    <text evidence="7">The sequence shown here is derived from an EMBL/GenBank/DDBJ whole genome shotgun (WGS) entry which is preliminary data.</text>
</comment>
<dbReference type="EMBL" id="BLLK01000045">
    <property type="protein sequence ID" value="GFH52185.1"/>
    <property type="molecule type" value="Genomic_DNA"/>
</dbReference>
<dbReference type="Gene3D" id="3.40.50.620">
    <property type="entry name" value="HUPs"/>
    <property type="match status" value="1"/>
</dbReference>
<comment type="catalytic activity">
    <reaction evidence="5">
        <text>diphthine-[translation elongation factor 2] + NH4(+) + ATP = diphthamide-[translation elongation factor 2] + AMP + diphosphate + H(+)</text>
        <dbReference type="Rhea" id="RHEA:19753"/>
        <dbReference type="Rhea" id="RHEA-COMP:10172"/>
        <dbReference type="Rhea" id="RHEA-COMP:10174"/>
        <dbReference type="ChEBI" id="CHEBI:15378"/>
        <dbReference type="ChEBI" id="CHEBI:16692"/>
        <dbReference type="ChEBI" id="CHEBI:28938"/>
        <dbReference type="ChEBI" id="CHEBI:30616"/>
        <dbReference type="ChEBI" id="CHEBI:33019"/>
        <dbReference type="ChEBI" id="CHEBI:82696"/>
        <dbReference type="ChEBI" id="CHEBI:456215"/>
        <dbReference type="EC" id="6.3.1.14"/>
    </reaction>
</comment>
<proteinExistence type="predicted"/>